<sequence>MFADPIYRTFVLAPREMRYLLQKRILLHLHRVPRYHHVLIGGVWHIHPALLFVSRASLLILNVHGSVPDLTTTRHRRSPESHPSPHCHPHAQPAALRLFAAHIALAARSPAVLGAGFDALWPSEEFVSFFSTTTSVVWRAALSITLVSPPAVGINPFCSFPIFFINFLSAMHTGVWSAPLAAAGKLEEGSVLTKGTLFVLLVSIVVPIYDFFI</sequence>
<keyword evidence="2" id="KW-1185">Reference proteome</keyword>
<dbReference type="EMBL" id="JARKIB010000010">
    <property type="protein sequence ID" value="KAJ7775446.1"/>
    <property type="molecule type" value="Genomic_DNA"/>
</dbReference>
<name>A0AAD7NUP9_9AGAR</name>
<evidence type="ECO:0000313" key="1">
    <source>
        <dbReference type="EMBL" id="KAJ7775446.1"/>
    </source>
</evidence>
<protein>
    <submittedName>
        <fullName evidence="1">Uncharacterized protein</fullName>
    </submittedName>
</protein>
<evidence type="ECO:0000313" key="2">
    <source>
        <dbReference type="Proteomes" id="UP001215598"/>
    </source>
</evidence>
<dbReference type="Proteomes" id="UP001215598">
    <property type="component" value="Unassembled WGS sequence"/>
</dbReference>
<organism evidence="1 2">
    <name type="scientific">Mycena metata</name>
    <dbReference type="NCBI Taxonomy" id="1033252"/>
    <lineage>
        <taxon>Eukaryota</taxon>
        <taxon>Fungi</taxon>
        <taxon>Dikarya</taxon>
        <taxon>Basidiomycota</taxon>
        <taxon>Agaricomycotina</taxon>
        <taxon>Agaricomycetes</taxon>
        <taxon>Agaricomycetidae</taxon>
        <taxon>Agaricales</taxon>
        <taxon>Marasmiineae</taxon>
        <taxon>Mycenaceae</taxon>
        <taxon>Mycena</taxon>
    </lineage>
</organism>
<comment type="caution">
    <text evidence="1">The sequence shown here is derived from an EMBL/GenBank/DDBJ whole genome shotgun (WGS) entry which is preliminary data.</text>
</comment>
<gene>
    <name evidence="1" type="ORF">B0H16DRAFT_1713032</name>
</gene>
<accession>A0AAD7NUP9</accession>
<proteinExistence type="predicted"/>
<reference evidence="1" key="1">
    <citation type="submission" date="2023-03" db="EMBL/GenBank/DDBJ databases">
        <title>Massive genome expansion in bonnet fungi (Mycena s.s.) driven by repeated elements and novel gene families across ecological guilds.</title>
        <authorList>
            <consortium name="Lawrence Berkeley National Laboratory"/>
            <person name="Harder C.B."/>
            <person name="Miyauchi S."/>
            <person name="Viragh M."/>
            <person name="Kuo A."/>
            <person name="Thoen E."/>
            <person name="Andreopoulos B."/>
            <person name="Lu D."/>
            <person name="Skrede I."/>
            <person name="Drula E."/>
            <person name="Henrissat B."/>
            <person name="Morin E."/>
            <person name="Kohler A."/>
            <person name="Barry K."/>
            <person name="LaButti K."/>
            <person name="Morin E."/>
            <person name="Salamov A."/>
            <person name="Lipzen A."/>
            <person name="Mereny Z."/>
            <person name="Hegedus B."/>
            <person name="Baldrian P."/>
            <person name="Stursova M."/>
            <person name="Weitz H."/>
            <person name="Taylor A."/>
            <person name="Grigoriev I.V."/>
            <person name="Nagy L.G."/>
            <person name="Martin F."/>
            <person name="Kauserud H."/>
        </authorList>
    </citation>
    <scope>NUCLEOTIDE SEQUENCE</scope>
    <source>
        <strain evidence="1">CBHHK182m</strain>
    </source>
</reference>
<dbReference type="AlphaFoldDB" id="A0AAD7NUP9"/>